<gene>
    <name evidence="1" type="ORF">TCON_1401</name>
</gene>
<dbReference type="Proteomes" id="UP001516464">
    <property type="component" value="Unassembled WGS sequence"/>
</dbReference>
<evidence type="ECO:0000313" key="1">
    <source>
        <dbReference type="EMBL" id="KAF7683393.1"/>
    </source>
</evidence>
<accession>A0ABQ7HZ05</accession>
<evidence type="ECO:0000313" key="2">
    <source>
        <dbReference type="Proteomes" id="UP001516464"/>
    </source>
</evidence>
<name>A0ABQ7HZ05_9MICR</name>
<sequence>MEKQDIHKYTTGYLLPMITPNGNGVLIINTYKIETIRVFLANNTFNLKQRRNQSKPRTSMDDNWDILLFKEVKLFKDIMSSSKIRYKEYIIPIKLSIPFEHFIFHDEFYISSFANFEIEIYAIEMAKSFNLSGIQENKISQIIRLNIYNYLKDLYLENILASKNDKKLPLLDTTKGPWLEYYE</sequence>
<reference evidence="1 2" key="1">
    <citation type="submission" date="2019-01" db="EMBL/GenBank/DDBJ databases">
        <title>Genomes sequencing and comparative genomics of infectious freshwater microsporidia, Cucumispora dikerogammari and Thelohania contejeani.</title>
        <authorList>
            <person name="Cormier A."/>
            <person name="Giraud I."/>
            <person name="Wattier R."/>
            <person name="Teixeira M."/>
            <person name="Grandjean F."/>
            <person name="Rigaud T."/>
            <person name="Cordaux R."/>
        </authorList>
    </citation>
    <scope>NUCLEOTIDE SEQUENCE [LARGE SCALE GENOMIC DNA]</scope>
    <source>
        <strain evidence="1">T1</strain>
        <tissue evidence="1">Spores</tissue>
    </source>
</reference>
<keyword evidence="2" id="KW-1185">Reference proteome</keyword>
<protein>
    <submittedName>
        <fullName evidence="1">Uncharacterized protein</fullName>
    </submittedName>
</protein>
<comment type="caution">
    <text evidence="1">The sequence shown here is derived from an EMBL/GenBank/DDBJ whole genome shotgun (WGS) entry which is preliminary data.</text>
</comment>
<organism evidence="1 2">
    <name type="scientific">Astathelohania contejeani</name>
    <dbReference type="NCBI Taxonomy" id="164912"/>
    <lineage>
        <taxon>Eukaryota</taxon>
        <taxon>Fungi</taxon>
        <taxon>Fungi incertae sedis</taxon>
        <taxon>Microsporidia</taxon>
        <taxon>Astathelohaniidae</taxon>
        <taxon>Astathelohania</taxon>
    </lineage>
</organism>
<proteinExistence type="predicted"/>
<dbReference type="EMBL" id="SBIQ01000091">
    <property type="protein sequence ID" value="KAF7683393.1"/>
    <property type="molecule type" value="Genomic_DNA"/>
</dbReference>